<protein>
    <submittedName>
        <fullName evidence="1">Uncharacterized protein</fullName>
    </submittedName>
</protein>
<organism evidence="1 2">
    <name type="scientific">Suillus discolor</name>
    <dbReference type="NCBI Taxonomy" id="1912936"/>
    <lineage>
        <taxon>Eukaryota</taxon>
        <taxon>Fungi</taxon>
        <taxon>Dikarya</taxon>
        <taxon>Basidiomycota</taxon>
        <taxon>Agaricomycotina</taxon>
        <taxon>Agaricomycetes</taxon>
        <taxon>Agaricomycetidae</taxon>
        <taxon>Boletales</taxon>
        <taxon>Suillineae</taxon>
        <taxon>Suillaceae</taxon>
        <taxon>Suillus</taxon>
    </lineage>
</organism>
<dbReference type="GeneID" id="64704724"/>
<accession>A0A9P7EUH8</accession>
<name>A0A9P7EUH8_9AGAM</name>
<keyword evidence="2" id="KW-1185">Reference proteome</keyword>
<proteinExistence type="predicted"/>
<dbReference type="AlphaFoldDB" id="A0A9P7EUH8"/>
<evidence type="ECO:0000313" key="1">
    <source>
        <dbReference type="EMBL" id="KAG2089876.1"/>
    </source>
</evidence>
<comment type="caution">
    <text evidence="1">The sequence shown here is derived from an EMBL/GenBank/DDBJ whole genome shotgun (WGS) entry which is preliminary data.</text>
</comment>
<dbReference type="EMBL" id="JABBWM010000108">
    <property type="protein sequence ID" value="KAG2089876.1"/>
    <property type="molecule type" value="Genomic_DNA"/>
</dbReference>
<dbReference type="Proteomes" id="UP000823399">
    <property type="component" value="Unassembled WGS sequence"/>
</dbReference>
<dbReference type="RefSeq" id="XP_041286051.1">
    <property type="nucleotide sequence ID" value="XM_041442465.1"/>
</dbReference>
<reference evidence="1" key="1">
    <citation type="journal article" date="2020" name="New Phytol.">
        <title>Comparative genomics reveals dynamic genome evolution in host specialist ectomycorrhizal fungi.</title>
        <authorList>
            <person name="Lofgren L.A."/>
            <person name="Nguyen N.H."/>
            <person name="Vilgalys R."/>
            <person name="Ruytinx J."/>
            <person name="Liao H.L."/>
            <person name="Branco S."/>
            <person name="Kuo A."/>
            <person name="LaButti K."/>
            <person name="Lipzen A."/>
            <person name="Andreopoulos W."/>
            <person name="Pangilinan J."/>
            <person name="Riley R."/>
            <person name="Hundley H."/>
            <person name="Na H."/>
            <person name="Barry K."/>
            <person name="Grigoriev I.V."/>
            <person name="Stajich J.E."/>
            <person name="Kennedy P.G."/>
        </authorList>
    </citation>
    <scope>NUCLEOTIDE SEQUENCE</scope>
    <source>
        <strain evidence="1">FC423</strain>
    </source>
</reference>
<gene>
    <name evidence="1" type="ORF">F5147DRAFT_780521</name>
</gene>
<evidence type="ECO:0000313" key="2">
    <source>
        <dbReference type="Proteomes" id="UP000823399"/>
    </source>
</evidence>
<dbReference type="OrthoDB" id="2640969at2759"/>
<sequence>MTAKERQALEALKDPLTFPPNIDEDSEDFNINDICDGADTLSISHARGEFGDLVRGVLGEVWRLKGRDGARRAQCVDNCMRHDRVLWRNDAFNEQIQGMTEAYLIWSLEKSQKGFKNFLDHLCSEGTDDVNGGQWPVTVVDTLFAEKFILKISSTNITIASALVHQGIMPCSPISPVMGITSEALELYRVVHLRSPHLSIQAFIKTICDLLGVEFQRQLSRQFSSSVGADTQEDLDEEEVAEEVAEEALRSLQDIILITDDFLWLQVLDDGEGEE</sequence>